<gene>
    <name evidence="7" type="ORF">PV10_06907</name>
</gene>
<evidence type="ECO:0000256" key="3">
    <source>
        <dbReference type="ARBA" id="ARBA00022989"/>
    </source>
</evidence>
<feature type="transmembrane region" description="Helical" evidence="6">
    <location>
        <begin position="131"/>
        <end position="153"/>
    </location>
</feature>
<evidence type="ECO:0000313" key="7">
    <source>
        <dbReference type="EMBL" id="KIV89514.1"/>
    </source>
</evidence>
<keyword evidence="8" id="KW-1185">Reference proteome</keyword>
<feature type="transmembrane region" description="Helical" evidence="6">
    <location>
        <begin position="173"/>
        <end position="197"/>
    </location>
</feature>
<dbReference type="Proteomes" id="UP000054302">
    <property type="component" value="Unassembled WGS sequence"/>
</dbReference>
<evidence type="ECO:0000313" key="8">
    <source>
        <dbReference type="Proteomes" id="UP000054302"/>
    </source>
</evidence>
<proteinExistence type="predicted"/>
<evidence type="ECO:0000256" key="4">
    <source>
        <dbReference type="ARBA" id="ARBA00023136"/>
    </source>
</evidence>
<evidence type="ECO:0000256" key="5">
    <source>
        <dbReference type="SAM" id="MobiDB-lite"/>
    </source>
</evidence>
<dbReference type="STRING" id="212818.A0A0D1Z6M4"/>
<keyword evidence="2 6" id="KW-0812">Transmembrane</keyword>
<feature type="transmembrane region" description="Helical" evidence="6">
    <location>
        <begin position="58"/>
        <end position="77"/>
    </location>
</feature>
<comment type="subcellular location">
    <subcellularLocation>
        <location evidence="1">Membrane</location>
        <topology evidence="1">Multi-pass membrane protein</topology>
    </subcellularLocation>
</comment>
<dbReference type="OrthoDB" id="4521223at2759"/>
<feature type="transmembrane region" description="Helical" evidence="6">
    <location>
        <begin position="89"/>
        <end position="111"/>
    </location>
</feature>
<accession>A0A0D1Z6M4</accession>
<keyword evidence="3 6" id="KW-1133">Transmembrane helix</keyword>
<dbReference type="PANTHER" id="PTHR31465:SF8">
    <property type="entry name" value="DOMAIN PROTEIN, PUTATIVE (AFU_ORTHOLOGUE AFUA_6G14140)-RELATED"/>
    <property type="match status" value="1"/>
</dbReference>
<sequence>MSSERSQRRLCEEISERCPVELTLYGYYPNLGVNSFFVALFGICFVAQLFLGIRKKTWTYMAVLVIGCFGEAIGYVGRVMMHANPWSDAGFKIQICCLVLAPSFLAAGIYVTLKHIVRYCGAEHSRLKAWLYPWIFIGCDFGSIILQAIGGGVASAAGNNGENRKMLEAGNNLIVAGIAFQVATMSVCGLLMLDFFIRFKKATKAGSSHVLGEYEKDRSSPKIVRNFRLFCYAILLAYTTILIRCIYRLPEMSGGWGNELMRKETEFLILDGMMVAIACVAMTVFHPGIFCRPGFFNDKTESSKDSSSNSEEEKAPSEDGVVQNEPHTVEK</sequence>
<dbReference type="GO" id="GO:0000324">
    <property type="term" value="C:fungal-type vacuole"/>
    <property type="evidence" value="ECO:0007669"/>
    <property type="project" value="TreeGrafter"/>
</dbReference>
<name>A0A0D1Z6M4_EXOME</name>
<dbReference type="GeneID" id="27324752"/>
<evidence type="ECO:0000256" key="2">
    <source>
        <dbReference type="ARBA" id="ARBA00022692"/>
    </source>
</evidence>
<evidence type="ECO:0000256" key="6">
    <source>
        <dbReference type="SAM" id="Phobius"/>
    </source>
</evidence>
<dbReference type="OMA" id="MEMAGYI"/>
<feature type="region of interest" description="Disordered" evidence="5">
    <location>
        <begin position="299"/>
        <end position="331"/>
    </location>
</feature>
<dbReference type="RefSeq" id="XP_016221088.1">
    <property type="nucleotide sequence ID" value="XM_016371756.1"/>
</dbReference>
<dbReference type="PANTHER" id="PTHR31465">
    <property type="entry name" value="PROTEIN RTA1-RELATED"/>
    <property type="match status" value="1"/>
</dbReference>
<dbReference type="EMBL" id="KN847524">
    <property type="protein sequence ID" value="KIV89514.1"/>
    <property type="molecule type" value="Genomic_DNA"/>
</dbReference>
<dbReference type="VEuPathDB" id="FungiDB:PV10_06907"/>
<dbReference type="Pfam" id="PF04479">
    <property type="entry name" value="RTA1"/>
    <property type="match status" value="1"/>
</dbReference>
<evidence type="ECO:0008006" key="9">
    <source>
        <dbReference type="Google" id="ProtNLM"/>
    </source>
</evidence>
<dbReference type="GO" id="GO:0005886">
    <property type="term" value="C:plasma membrane"/>
    <property type="evidence" value="ECO:0007669"/>
    <property type="project" value="TreeGrafter"/>
</dbReference>
<feature type="transmembrane region" description="Helical" evidence="6">
    <location>
        <begin position="229"/>
        <end position="247"/>
    </location>
</feature>
<dbReference type="HOGENOM" id="CLU_033465_6_1_1"/>
<dbReference type="InterPro" id="IPR007568">
    <property type="entry name" value="RTA1"/>
</dbReference>
<evidence type="ECO:0000256" key="1">
    <source>
        <dbReference type="ARBA" id="ARBA00004141"/>
    </source>
</evidence>
<feature type="transmembrane region" description="Helical" evidence="6">
    <location>
        <begin position="31"/>
        <end position="51"/>
    </location>
</feature>
<protein>
    <recommendedName>
        <fullName evidence="9">Sphingoid long-chain base transporter RSB1</fullName>
    </recommendedName>
</protein>
<keyword evidence="4 6" id="KW-0472">Membrane</keyword>
<reference evidence="7 8" key="1">
    <citation type="submission" date="2015-01" db="EMBL/GenBank/DDBJ databases">
        <title>The Genome Sequence of Exophiala mesophila CBS40295.</title>
        <authorList>
            <consortium name="The Broad Institute Genomics Platform"/>
            <person name="Cuomo C."/>
            <person name="de Hoog S."/>
            <person name="Gorbushina A."/>
            <person name="Stielow B."/>
            <person name="Teixiera M."/>
            <person name="Abouelleil A."/>
            <person name="Chapman S.B."/>
            <person name="Priest M."/>
            <person name="Young S.K."/>
            <person name="Wortman J."/>
            <person name="Nusbaum C."/>
            <person name="Birren B."/>
        </authorList>
    </citation>
    <scope>NUCLEOTIDE SEQUENCE [LARGE SCALE GENOMIC DNA]</scope>
    <source>
        <strain evidence="7 8">CBS 40295</strain>
    </source>
</reference>
<organism evidence="7 8">
    <name type="scientific">Exophiala mesophila</name>
    <name type="common">Black yeast-like fungus</name>
    <dbReference type="NCBI Taxonomy" id="212818"/>
    <lineage>
        <taxon>Eukaryota</taxon>
        <taxon>Fungi</taxon>
        <taxon>Dikarya</taxon>
        <taxon>Ascomycota</taxon>
        <taxon>Pezizomycotina</taxon>
        <taxon>Eurotiomycetes</taxon>
        <taxon>Chaetothyriomycetidae</taxon>
        <taxon>Chaetothyriales</taxon>
        <taxon>Herpotrichiellaceae</taxon>
        <taxon>Exophiala</taxon>
    </lineage>
</organism>
<feature type="transmembrane region" description="Helical" evidence="6">
    <location>
        <begin position="267"/>
        <end position="285"/>
    </location>
</feature>
<dbReference type="AlphaFoldDB" id="A0A0D1Z6M4"/>